<organism evidence="1 2">
    <name type="scientific">Caerostris darwini</name>
    <dbReference type="NCBI Taxonomy" id="1538125"/>
    <lineage>
        <taxon>Eukaryota</taxon>
        <taxon>Metazoa</taxon>
        <taxon>Ecdysozoa</taxon>
        <taxon>Arthropoda</taxon>
        <taxon>Chelicerata</taxon>
        <taxon>Arachnida</taxon>
        <taxon>Araneae</taxon>
        <taxon>Araneomorphae</taxon>
        <taxon>Entelegynae</taxon>
        <taxon>Araneoidea</taxon>
        <taxon>Araneidae</taxon>
        <taxon>Caerostris</taxon>
    </lineage>
</organism>
<sequence>MQRLFPARNRIAPFQLRLNNVSIFINSLDTASVPPTVLKLDKQVRTETVVGKSVLRFADCWNRVVCVFCQMVLGFLEFSRGSPSGLMGFFLNFPEGIHLIR</sequence>
<reference evidence="1 2" key="1">
    <citation type="submission" date="2021-06" db="EMBL/GenBank/DDBJ databases">
        <title>Caerostris darwini draft genome.</title>
        <authorList>
            <person name="Kono N."/>
            <person name="Arakawa K."/>
        </authorList>
    </citation>
    <scope>NUCLEOTIDE SEQUENCE [LARGE SCALE GENOMIC DNA]</scope>
</reference>
<keyword evidence="2" id="KW-1185">Reference proteome</keyword>
<proteinExistence type="predicted"/>
<accession>A0AAV4VLE4</accession>
<dbReference type="Proteomes" id="UP001054837">
    <property type="component" value="Unassembled WGS sequence"/>
</dbReference>
<protein>
    <submittedName>
        <fullName evidence="1">Uncharacterized protein</fullName>
    </submittedName>
</protein>
<comment type="caution">
    <text evidence="1">The sequence shown here is derived from an EMBL/GenBank/DDBJ whole genome shotgun (WGS) entry which is preliminary data.</text>
</comment>
<dbReference type="AlphaFoldDB" id="A0AAV4VLE4"/>
<name>A0AAV4VLE4_9ARAC</name>
<evidence type="ECO:0000313" key="1">
    <source>
        <dbReference type="EMBL" id="GIY71147.1"/>
    </source>
</evidence>
<dbReference type="EMBL" id="BPLQ01013294">
    <property type="protein sequence ID" value="GIY71147.1"/>
    <property type="molecule type" value="Genomic_DNA"/>
</dbReference>
<gene>
    <name evidence="1" type="ORF">CDAR_472151</name>
</gene>
<evidence type="ECO:0000313" key="2">
    <source>
        <dbReference type="Proteomes" id="UP001054837"/>
    </source>
</evidence>